<evidence type="ECO:0000313" key="3">
    <source>
        <dbReference type="Proteomes" id="UP001302059"/>
    </source>
</evidence>
<dbReference type="Proteomes" id="UP001302059">
    <property type="component" value="Unassembled WGS sequence"/>
</dbReference>
<evidence type="ECO:0000256" key="1">
    <source>
        <dbReference type="SAM" id="MobiDB-lite"/>
    </source>
</evidence>
<dbReference type="SUPFAM" id="SSF46785">
    <property type="entry name" value="Winged helix' DNA-binding domain"/>
    <property type="match status" value="1"/>
</dbReference>
<comment type="caution">
    <text evidence="2">The sequence shown here is derived from an EMBL/GenBank/DDBJ whole genome shotgun (WGS) entry which is preliminary data.</text>
</comment>
<accession>A0ABT7JC29</accession>
<gene>
    <name evidence="2" type="ORF">QOL99_00355</name>
</gene>
<dbReference type="EMBL" id="JASNGB010000001">
    <property type="protein sequence ID" value="MDL2342599.1"/>
    <property type="molecule type" value="Genomic_DNA"/>
</dbReference>
<name>A0ABT7JC29_9DEIO</name>
<feature type="region of interest" description="Disordered" evidence="1">
    <location>
        <begin position="50"/>
        <end position="90"/>
    </location>
</feature>
<sequence length="90" mass="10288">MPRQAEQVQTMRVLGASRHAPVRTAEQVAARLKIVVEAARARLKTLMDRGDAERLPGNTYRLTPQGAERLRKQDRALRHRRERHLDGRAA</sequence>
<protein>
    <recommendedName>
        <fullName evidence="4">MarR family transcriptional regulator</fullName>
    </recommendedName>
</protein>
<evidence type="ECO:0008006" key="4">
    <source>
        <dbReference type="Google" id="ProtNLM"/>
    </source>
</evidence>
<proteinExistence type="predicted"/>
<keyword evidence="3" id="KW-1185">Reference proteome</keyword>
<reference evidence="2 3" key="1">
    <citation type="submission" date="2023-05" db="EMBL/GenBank/DDBJ databases">
        <authorList>
            <person name="Gao F."/>
        </authorList>
    </citation>
    <scope>NUCLEOTIDE SEQUENCE [LARGE SCALE GENOMIC DNA]</scope>
    <source>
        <strain evidence="2 3">MIMF12</strain>
    </source>
</reference>
<evidence type="ECO:0000313" key="2">
    <source>
        <dbReference type="EMBL" id="MDL2342599.1"/>
    </source>
</evidence>
<dbReference type="RefSeq" id="WP_285520636.1">
    <property type="nucleotide sequence ID" value="NZ_JASNGB010000001.1"/>
</dbReference>
<organism evidence="2 3">
    <name type="scientific">Deinococcus rhizophilus</name>
    <dbReference type="NCBI Taxonomy" id="3049544"/>
    <lineage>
        <taxon>Bacteria</taxon>
        <taxon>Thermotogati</taxon>
        <taxon>Deinococcota</taxon>
        <taxon>Deinococci</taxon>
        <taxon>Deinococcales</taxon>
        <taxon>Deinococcaceae</taxon>
        <taxon>Deinococcus</taxon>
    </lineage>
</organism>
<dbReference type="InterPro" id="IPR036390">
    <property type="entry name" value="WH_DNA-bd_sf"/>
</dbReference>